<organism evidence="2 3">
    <name type="scientific">Clostridium symbiosum</name>
    <name type="common">Bacteroides symbiosus</name>
    <dbReference type="NCBI Taxonomy" id="1512"/>
    <lineage>
        <taxon>Bacteria</taxon>
        <taxon>Bacillati</taxon>
        <taxon>Bacillota</taxon>
        <taxon>Clostridia</taxon>
        <taxon>Lachnospirales</taxon>
        <taxon>Lachnospiraceae</taxon>
        <taxon>Otoolea</taxon>
    </lineage>
</organism>
<comment type="caution">
    <text evidence="2">The sequence shown here is derived from an EMBL/GenBank/DDBJ whole genome shotgun (WGS) entry which is preliminary data.</text>
</comment>
<proteinExistence type="predicted"/>
<dbReference type="Pfam" id="PF05861">
    <property type="entry name" value="PhnI"/>
    <property type="match status" value="1"/>
</dbReference>
<dbReference type="Proteomes" id="UP001300871">
    <property type="component" value="Unassembled WGS sequence"/>
</dbReference>
<dbReference type="PIRSF" id="PIRSF007313">
    <property type="entry name" value="PhnI"/>
    <property type="match status" value="1"/>
</dbReference>
<feature type="region of interest" description="Disordered" evidence="1">
    <location>
        <begin position="267"/>
        <end position="288"/>
    </location>
</feature>
<dbReference type="EMBL" id="JAQLGM010000024">
    <property type="protein sequence ID" value="MDB2000717.1"/>
    <property type="molecule type" value="Genomic_DNA"/>
</dbReference>
<dbReference type="GO" id="GO:0016829">
    <property type="term" value="F:lyase activity"/>
    <property type="evidence" value="ECO:0007669"/>
    <property type="project" value="UniProtKB-KW"/>
</dbReference>
<accession>A0AAW6AU71</accession>
<sequence>MAYVAVTGGQKAVRRSIGLLKRCRTKGRKIIELRALENRMELLVHRVMSEAGFYAPAYAALALKQSEGSTEEAVFLLRAYRSTLSRDYYSKTLDGEEIRLSRRISAAFKDVAGGQFLGATYDYTHRLLDFSLLSETPEDERRIKEEWNHYKERKEEITAPRVSGFLRQEGLITDKKDDSEPADITLNPLTFPAPRSAVLQTLTRADTGYISGLAYAGIRGFGPSHPTVGELRTGELEVIIEHPVLEGEEMTAGEILVTEVESFFPEEVSREDENDPLKKMQSGQGDKVDQNTNRLKLAVGYGLVFGRNDTKAIAMSILDRMMDTEGDTILQNQEFVLLHGDCLEMNGFISHLKLPHYVTFQSKLDRVRHTKQEEPQHGSEL</sequence>
<evidence type="ECO:0000313" key="3">
    <source>
        <dbReference type="Proteomes" id="UP001300871"/>
    </source>
</evidence>
<dbReference type="GO" id="GO:0019634">
    <property type="term" value="P:organic phosphonate metabolic process"/>
    <property type="evidence" value="ECO:0007669"/>
    <property type="project" value="InterPro"/>
</dbReference>
<reference evidence="2" key="1">
    <citation type="submission" date="2023-01" db="EMBL/GenBank/DDBJ databases">
        <title>Human gut microbiome strain richness.</title>
        <authorList>
            <person name="Chen-Liaw A."/>
        </authorList>
    </citation>
    <scope>NUCLEOTIDE SEQUENCE</scope>
    <source>
        <strain evidence="2">B1_m1001713B170214d0_201011</strain>
    </source>
</reference>
<dbReference type="RefSeq" id="WP_150027184.1">
    <property type="nucleotide sequence ID" value="NZ_JABFCJ010000045.1"/>
</dbReference>
<dbReference type="AlphaFoldDB" id="A0AAW6AU71"/>
<dbReference type="GeneID" id="57967787"/>
<dbReference type="InterPro" id="IPR008773">
    <property type="entry name" value="PhnI"/>
</dbReference>
<name>A0AAW6AU71_CLOSY</name>
<keyword evidence="2" id="KW-0456">Lyase</keyword>
<gene>
    <name evidence="2" type="ORF">PM006_10945</name>
</gene>
<evidence type="ECO:0000313" key="2">
    <source>
        <dbReference type="EMBL" id="MDB2000717.1"/>
    </source>
</evidence>
<evidence type="ECO:0000256" key="1">
    <source>
        <dbReference type="SAM" id="MobiDB-lite"/>
    </source>
</evidence>
<protein>
    <submittedName>
        <fullName evidence="2">Carbon-phosphorus lyase complex subunit PhnI</fullName>
    </submittedName>
</protein>